<organism evidence="1 2">
    <name type="scientific">Xenorhabdus poinarii G6</name>
    <dbReference type="NCBI Taxonomy" id="1354304"/>
    <lineage>
        <taxon>Bacteria</taxon>
        <taxon>Pseudomonadati</taxon>
        <taxon>Pseudomonadota</taxon>
        <taxon>Gammaproteobacteria</taxon>
        <taxon>Enterobacterales</taxon>
        <taxon>Morganellaceae</taxon>
        <taxon>Xenorhabdus</taxon>
    </lineage>
</organism>
<name>A0A068R5J1_9GAMM</name>
<sequence length="82" mass="9629">MWKVFCPDGLFQAVSLFRLQYKSLVNMHFPTGAWLRDVLDQEPIYQRIDPKLLVFFRYSLAEDQQNMGTLCNIHDSMALTDT</sequence>
<protein>
    <submittedName>
        <fullName evidence="1">Uncharacterized protein</fullName>
    </submittedName>
</protein>
<dbReference type="HOGENOM" id="CLU_2557538_0_0_6"/>
<proteinExistence type="predicted"/>
<dbReference type="Proteomes" id="UP000032735">
    <property type="component" value="Chromosome"/>
</dbReference>
<gene>
    <name evidence="1" type="ORF">XPG1_2581</name>
</gene>
<accession>A0A068R5J1</accession>
<keyword evidence="2" id="KW-1185">Reference proteome</keyword>
<dbReference type="AlphaFoldDB" id="A0A068R5J1"/>
<evidence type="ECO:0000313" key="1">
    <source>
        <dbReference type="EMBL" id="CDG22234.1"/>
    </source>
</evidence>
<evidence type="ECO:0000313" key="2">
    <source>
        <dbReference type="Proteomes" id="UP000032735"/>
    </source>
</evidence>
<dbReference type="KEGG" id="xpo:XPG1_2581"/>
<dbReference type="EMBL" id="FO704551">
    <property type="protein sequence ID" value="CDG22234.1"/>
    <property type="molecule type" value="Genomic_DNA"/>
</dbReference>
<reference evidence="1 2" key="1">
    <citation type="submission" date="2013-07" db="EMBL/GenBank/DDBJ databases">
        <authorList>
            <person name="Genoscope - CEA"/>
        </authorList>
    </citation>
    <scope>NUCLEOTIDE SEQUENCE [LARGE SCALE GENOMIC DNA]</scope>
    <source>
        <strain evidence="1 2">G6</strain>
    </source>
</reference>